<feature type="transmembrane region" description="Helical" evidence="6">
    <location>
        <begin position="110"/>
        <end position="134"/>
    </location>
</feature>
<feature type="transmembrane region" description="Helical" evidence="6">
    <location>
        <begin position="305"/>
        <end position="325"/>
    </location>
</feature>
<dbReference type="InterPro" id="IPR020846">
    <property type="entry name" value="MFS_dom"/>
</dbReference>
<name>A0ABX8QX79_9ACTN</name>
<sequence>MAHVTGGKPENLETGLVLRILALALGMFAIGTDSFVVAGILPSVARDLDVSVSTSARLITAYALAYAILSPVIATFAARVPRKLLLLTGLGVFIAGNIGTGLSQTYEVAMAFRVVAALGGAIYTPTAAGAVVGLAPTEKRATALSILFGGLSAATALGTPIGTWISGYTDWRGTMYFVAAVGLAGVIAVLVSLRAVPAPPPVRLRQRLSPLTDVRIGLTLALVLVAYCGLFILYTYISQVFAPATGRDTTTLAWLLFAFGAAATVGNLAGGRLTDRFGNHIVINTAGIVAVAVFATTPWTNRHLATAVVAMSIWGVCGWAMLVPIQDRLVGARPAAAQLSISLVSSANYIGVSLAPVVGGFLLDHGVSAGRLGLPAAGIVAVGLVIGEIGYVLIRRDQARPHAAPVALSTDGRSSDAPANR</sequence>
<dbReference type="Pfam" id="PF07690">
    <property type="entry name" value="MFS_1"/>
    <property type="match status" value="1"/>
</dbReference>
<dbReference type="EMBL" id="CP059572">
    <property type="protein sequence ID" value="QXJ23385.1"/>
    <property type="molecule type" value="Genomic_DNA"/>
</dbReference>
<keyword evidence="4 6" id="KW-1133">Transmembrane helix</keyword>
<dbReference type="PROSITE" id="PS50850">
    <property type="entry name" value="MFS"/>
    <property type="match status" value="1"/>
</dbReference>
<keyword evidence="5 6" id="KW-0472">Membrane</keyword>
<dbReference type="PANTHER" id="PTHR43124:SF10">
    <property type="entry name" value="PURINE EFFLUX PUMP PBUE"/>
    <property type="match status" value="1"/>
</dbReference>
<feature type="transmembrane region" description="Helical" evidence="6">
    <location>
        <begin position="84"/>
        <end position="104"/>
    </location>
</feature>
<feature type="transmembrane region" description="Helical" evidence="6">
    <location>
        <begin position="337"/>
        <end position="362"/>
    </location>
</feature>
<organism evidence="8 9">
    <name type="scientific">Actinomadura graeca</name>
    <dbReference type="NCBI Taxonomy" id="2750812"/>
    <lineage>
        <taxon>Bacteria</taxon>
        <taxon>Bacillati</taxon>
        <taxon>Actinomycetota</taxon>
        <taxon>Actinomycetes</taxon>
        <taxon>Streptosporangiales</taxon>
        <taxon>Thermomonosporaceae</taxon>
        <taxon>Actinomadura</taxon>
    </lineage>
</organism>
<feature type="transmembrane region" description="Helical" evidence="6">
    <location>
        <begin position="20"/>
        <end position="44"/>
    </location>
</feature>
<dbReference type="RefSeq" id="WP_231329073.1">
    <property type="nucleotide sequence ID" value="NZ_CP059572.1"/>
</dbReference>
<feature type="transmembrane region" description="Helical" evidence="6">
    <location>
        <begin position="374"/>
        <end position="394"/>
    </location>
</feature>
<evidence type="ECO:0000313" key="9">
    <source>
        <dbReference type="Proteomes" id="UP001049518"/>
    </source>
</evidence>
<keyword evidence="2" id="KW-1003">Cell membrane</keyword>
<feature type="transmembrane region" description="Helical" evidence="6">
    <location>
        <begin position="146"/>
        <end position="168"/>
    </location>
</feature>
<keyword evidence="3 6" id="KW-0812">Transmembrane</keyword>
<dbReference type="Proteomes" id="UP001049518">
    <property type="component" value="Chromosome"/>
</dbReference>
<dbReference type="PANTHER" id="PTHR43124">
    <property type="entry name" value="PURINE EFFLUX PUMP PBUE"/>
    <property type="match status" value="1"/>
</dbReference>
<reference evidence="8" key="1">
    <citation type="submission" date="2020-07" db="EMBL/GenBank/DDBJ databases">
        <authorList>
            <person name="Tarantini F.S."/>
            <person name="Hong K.W."/>
            <person name="Chan K.G."/>
        </authorList>
    </citation>
    <scope>NUCLEOTIDE SEQUENCE</scope>
    <source>
        <strain evidence="8">32-07</strain>
    </source>
</reference>
<protein>
    <submittedName>
        <fullName evidence="8">MFS transporter</fullName>
    </submittedName>
</protein>
<keyword evidence="9" id="KW-1185">Reference proteome</keyword>
<accession>A0ABX8QX79</accession>
<evidence type="ECO:0000256" key="1">
    <source>
        <dbReference type="ARBA" id="ARBA00004651"/>
    </source>
</evidence>
<dbReference type="InterPro" id="IPR011701">
    <property type="entry name" value="MFS"/>
</dbReference>
<dbReference type="CDD" id="cd17324">
    <property type="entry name" value="MFS_NepI_like"/>
    <property type="match status" value="1"/>
</dbReference>
<comment type="subcellular location">
    <subcellularLocation>
        <location evidence="1">Cell membrane</location>
        <topology evidence="1">Multi-pass membrane protein</topology>
    </subcellularLocation>
</comment>
<dbReference type="InterPro" id="IPR036259">
    <property type="entry name" value="MFS_trans_sf"/>
</dbReference>
<feature type="transmembrane region" description="Helical" evidence="6">
    <location>
        <begin position="281"/>
        <end position="299"/>
    </location>
</feature>
<evidence type="ECO:0000259" key="7">
    <source>
        <dbReference type="PROSITE" id="PS50850"/>
    </source>
</evidence>
<feature type="transmembrane region" description="Helical" evidence="6">
    <location>
        <begin position="216"/>
        <end position="237"/>
    </location>
</feature>
<gene>
    <name evidence="8" type="ORF">AGRA3207_004532</name>
</gene>
<evidence type="ECO:0000256" key="6">
    <source>
        <dbReference type="SAM" id="Phobius"/>
    </source>
</evidence>
<evidence type="ECO:0000313" key="8">
    <source>
        <dbReference type="EMBL" id="QXJ23385.1"/>
    </source>
</evidence>
<evidence type="ECO:0000256" key="2">
    <source>
        <dbReference type="ARBA" id="ARBA00022475"/>
    </source>
</evidence>
<feature type="transmembrane region" description="Helical" evidence="6">
    <location>
        <begin position="249"/>
        <end position="269"/>
    </location>
</feature>
<proteinExistence type="predicted"/>
<evidence type="ECO:0000256" key="4">
    <source>
        <dbReference type="ARBA" id="ARBA00022989"/>
    </source>
</evidence>
<dbReference type="SUPFAM" id="SSF103473">
    <property type="entry name" value="MFS general substrate transporter"/>
    <property type="match status" value="1"/>
</dbReference>
<evidence type="ECO:0000256" key="5">
    <source>
        <dbReference type="ARBA" id="ARBA00023136"/>
    </source>
</evidence>
<feature type="transmembrane region" description="Helical" evidence="6">
    <location>
        <begin position="56"/>
        <end position="77"/>
    </location>
</feature>
<dbReference type="Gene3D" id="1.20.1250.20">
    <property type="entry name" value="MFS general substrate transporter like domains"/>
    <property type="match status" value="2"/>
</dbReference>
<evidence type="ECO:0000256" key="3">
    <source>
        <dbReference type="ARBA" id="ARBA00022692"/>
    </source>
</evidence>
<dbReference type="InterPro" id="IPR050189">
    <property type="entry name" value="MFS_Efflux_Transporters"/>
</dbReference>
<feature type="domain" description="Major facilitator superfamily (MFS) profile" evidence="7">
    <location>
        <begin position="19"/>
        <end position="399"/>
    </location>
</feature>
<feature type="transmembrane region" description="Helical" evidence="6">
    <location>
        <begin position="174"/>
        <end position="196"/>
    </location>
</feature>